<accession>A2G5Z0</accession>
<dbReference type="OrthoDB" id="10638821at2759"/>
<dbReference type="InParanoid" id="A2G5Z0"/>
<dbReference type="EMBL" id="DS114454">
    <property type="protein sequence ID" value="EAX87430.1"/>
    <property type="molecule type" value="Genomic_DNA"/>
</dbReference>
<evidence type="ECO:0000313" key="2">
    <source>
        <dbReference type="Proteomes" id="UP000001542"/>
    </source>
</evidence>
<sequence length="117" mass="13527">MEKRMKFATQAGTLEHTLDLNINPYSTSTRIAKEISTKICCKKDGQYVNISIGKVVATTYIRSEVVTTTSSTFLWWEWDKSTTIEWRPLTGSELSQVEDYLSNLAHIYDFRMNEVTY</sequence>
<dbReference type="VEuPathDB" id="TrichDB:TVAGG3_0654740"/>
<dbReference type="RefSeq" id="XP_001300360.1">
    <property type="nucleotide sequence ID" value="XM_001300359.1"/>
</dbReference>
<organism evidence="1 2">
    <name type="scientific">Trichomonas vaginalis (strain ATCC PRA-98 / G3)</name>
    <dbReference type="NCBI Taxonomy" id="412133"/>
    <lineage>
        <taxon>Eukaryota</taxon>
        <taxon>Metamonada</taxon>
        <taxon>Parabasalia</taxon>
        <taxon>Trichomonadida</taxon>
        <taxon>Trichomonadidae</taxon>
        <taxon>Trichomonas</taxon>
    </lineage>
</organism>
<reference evidence="1" key="2">
    <citation type="journal article" date="2007" name="Science">
        <title>Draft genome sequence of the sexually transmitted pathogen Trichomonas vaginalis.</title>
        <authorList>
            <person name="Carlton J.M."/>
            <person name="Hirt R.P."/>
            <person name="Silva J.C."/>
            <person name="Delcher A.L."/>
            <person name="Schatz M."/>
            <person name="Zhao Q."/>
            <person name="Wortman J.R."/>
            <person name="Bidwell S.L."/>
            <person name="Alsmark U.C.M."/>
            <person name="Besteiro S."/>
            <person name="Sicheritz-Ponten T."/>
            <person name="Noel C.J."/>
            <person name="Dacks J.B."/>
            <person name="Foster P.G."/>
            <person name="Simillion C."/>
            <person name="Van de Peer Y."/>
            <person name="Miranda-Saavedra D."/>
            <person name="Barton G.J."/>
            <person name="Westrop G.D."/>
            <person name="Mueller S."/>
            <person name="Dessi D."/>
            <person name="Fiori P.L."/>
            <person name="Ren Q."/>
            <person name="Paulsen I."/>
            <person name="Zhang H."/>
            <person name="Bastida-Corcuera F.D."/>
            <person name="Simoes-Barbosa A."/>
            <person name="Brown M.T."/>
            <person name="Hayes R.D."/>
            <person name="Mukherjee M."/>
            <person name="Okumura C.Y."/>
            <person name="Schneider R."/>
            <person name="Smith A.J."/>
            <person name="Vanacova S."/>
            <person name="Villalvazo M."/>
            <person name="Haas B.J."/>
            <person name="Pertea M."/>
            <person name="Feldblyum T.V."/>
            <person name="Utterback T.R."/>
            <person name="Shu C.L."/>
            <person name="Osoegawa K."/>
            <person name="de Jong P.J."/>
            <person name="Hrdy I."/>
            <person name="Horvathova L."/>
            <person name="Zubacova Z."/>
            <person name="Dolezal P."/>
            <person name="Malik S.B."/>
            <person name="Logsdon J.M. Jr."/>
            <person name="Henze K."/>
            <person name="Gupta A."/>
            <person name="Wang C.C."/>
            <person name="Dunne R.L."/>
            <person name="Upcroft J.A."/>
            <person name="Upcroft P."/>
            <person name="White O."/>
            <person name="Salzberg S.L."/>
            <person name="Tang P."/>
            <person name="Chiu C.-H."/>
            <person name="Lee Y.-S."/>
            <person name="Embley T.M."/>
            <person name="Coombs G.H."/>
            <person name="Mottram J.C."/>
            <person name="Tachezy J."/>
            <person name="Fraser-Liggett C.M."/>
            <person name="Johnson P.J."/>
        </authorList>
    </citation>
    <scope>NUCLEOTIDE SEQUENCE [LARGE SCALE GENOMIC DNA]</scope>
    <source>
        <strain evidence="1">G3</strain>
    </source>
</reference>
<dbReference type="KEGG" id="tva:75665304"/>
<evidence type="ECO:0000313" key="1">
    <source>
        <dbReference type="EMBL" id="EAX87430.1"/>
    </source>
</evidence>
<dbReference type="VEuPathDB" id="TrichDB:TVAG_052660"/>
<protein>
    <submittedName>
        <fullName evidence="1">Uncharacterized protein</fullName>
    </submittedName>
</protein>
<keyword evidence="2" id="KW-1185">Reference proteome</keyword>
<dbReference type="AlphaFoldDB" id="A2G5Z0"/>
<dbReference type="Proteomes" id="UP000001542">
    <property type="component" value="Unassembled WGS sequence"/>
</dbReference>
<name>A2G5Z0_TRIV3</name>
<reference evidence="1" key="1">
    <citation type="submission" date="2006-10" db="EMBL/GenBank/DDBJ databases">
        <authorList>
            <person name="Amadeo P."/>
            <person name="Zhao Q."/>
            <person name="Wortman J."/>
            <person name="Fraser-Liggett C."/>
            <person name="Carlton J."/>
        </authorList>
    </citation>
    <scope>NUCLEOTIDE SEQUENCE</scope>
    <source>
        <strain evidence="1">G3</strain>
    </source>
</reference>
<gene>
    <name evidence="1" type="ORF">TVAG_052660</name>
</gene>
<proteinExistence type="predicted"/>